<evidence type="ECO:0000256" key="1">
    <source>
        <dbReference type="SAM" id="Phobius"/>
    </source>
</evidence>
<feature type="transmembrane region" description="Helical" evidence="1">
    <location>
        <begin position="6"/>
        <end position="23"/>
    </location>
</feature>
<keyword evidence="1" id="KW-1133">Transmembrane helix</keyword>
<dbReference type="Proteomes" id="UP000812031">
    <property type="component" value="Unassembled WGS sequence"/>
</dbReference>
<proteinExistence type="predicted"/>
<keyword evidence="1" id="KW-0812">Transmembrane</keyword>
<dbReference type="EMBL" id="JAHWYN010000037">
    <property type="protein sequence ID" value="MBW4362743.1"/>
    <property type="molecule type" value="Genomic_DNA"/>
</dbReference>
<gene>
    <name evidence="2" type="ORF">KZH69_19865</name>
</gene>
<keyword evidence="1" id="KW-0472">Membrane</keyword>
<organism evidence="2 3">
    <name type="scientific">Flavobacterium taihuense</name>
    <dbReference type="NCBI Taxonomy" id="2857508"/>
    <lineage>
        <taxon>Bacteria</taxon>
        <taxon>Pseudomonadati</taxon>
        <taxon>Bacteroidota</taxon>
        <taxon>Flavobacteriia</taxon>
        <taxon>Flavobacteriales</taxon>
        <taxon>Flavobacteriaceae</taxon>
        <taxon>Flavobacterium</taxon>
    </lineage>
</organism>
<keyword evidence="3" id="KW-1185">Reference proteome</keyword>
<comment type="caution">
    <text evidence="2">The sequence shown here is derived from an EMBL/GenBank/DDBJ whole genome shotgun (WGS) entry which is preliminary data.</text>
</comment>
<reference evidence="2 3" key="1">
    <citation type="submission" date="2021-07" db="EMBL/GenBank/DDBJ databases">
        <title>Flavobacterium sp. nov. isolated from sediment on the Taihu Lake.</title>
        <authorList>
            <person name="Qu J.-H."/>
        </authorList>
    </citation>
    <scope>NUCLEOTIDE SEQUENCE [LARGE SCALE GENOMIC DNA]</scope>
    <source>
        <strain evidence="2 3">NAS39</strain>
    </source>
</reference>
<sequence>MIEPIIGFSAFILIVYIIIRSANKSRKEQYKKLIESLKAETELFVEQTKSSTMTIGLNNRDFLFNRCDLYLTKNAMIILGFTKDSFLKQLSLPIILTTELNEFSNRFPFAYVKKANKISFENNIVKINFGEKGITKTEVILKLNSLNEKEKNKIEQLAEKNCW</sequence>
<evidence type="ECO:0000313" key="2">
    <source>
        <dbReference type="EMBL" id="MBW4362743.1"/>
    </source>
</evidence>
<accession>A0ABS6Y1D5</accession>
<protein>
    <recommendedName>
        <fullName evidence="4">YokE-like PH domain-containing protein</fullName>
    </recommendedName>
</protein>
<name>A0ABS6Y1D5_9FLAO</name>
<evidence type="ECO:0008006" key="4">
    <source>
        <dbReference type="Google" id="ProtNLM"/>
    </source>
</evidence>
<dbReference type="RefSeq" id="WP_219319215.1">
    <property type="nucleotide sequence ID" value="NZ_JAHWYN010000037.1"/>
</dbReference>
<evidence type="ECO:0000313" key="3">
    <source>
        <dbReference type="Proteomes" id="UP000812031"/>
    </source>
</evidence>